<keyword evidence="1" id="KW-0479">Metal-binding</keyword>
<evidence type="ECO:0000259" key="7">
    <source>
        <dbReference type="PROSITE" id="PS51293"/>
    </source>
</evidence>
<dbReference type="GO" id="GO:0003682">
    <property type="term" value="F:chromatin binding"/>
    <property type="evidence" value="ECO:0007669"/>
    <property type="project" value="TreeGrafter"/>
</dbReference>
<dbReference type="GO" id="GO:0006338">
    <property type="term" value="P:chromatin remodeling"/>
    <property type="evidence" value="ECO:0007669"/>
    <property type="project" value="TreeGrafter"/>
</dbReference>
<keyword evidence="9" id="KW-1185">Reference proteome</keyword>
<dbReference type="SUPFAM" id="SSF57850">
    <property type="entry name" value="RING/U-box"/>
    <property type="match status" value="1"/>
</dbReference>
<dbReference type="InterPro" id="IPR017884">
    <property type="entry name" value="SANT_dom"/>
</dbReference>
<dbReference type="InterPro" id="IPR009057">
    <property type="entry name" value="Homeodomain-like_sf"/>
</dbReference>
<dbReference type="SMART" id="SM00291">
    <property type="entry name" value="ZnF_ZZ"/>
    <property type="match status" value="1"/>
</dbReference>
<dbReference type="Proteomes" id="UP000447434">
    <property type="component" value="Chromosome 20"/>
</dbReference>
<dbReference type="CDD" id="cd00167">
    <property type="entry name" value="SANT"/>
    <property type="match status" value="1"/>
</dbReference>
<evidence type="ECO:0000256" key="3">
    <source>
        <dbReference type="ARBA" id="ARBA00022833"/>
    </source>
</evidence>
<evidence type="ECO:0000256" key="4">
    <source>
        <dbReference type="PROSITE-ProRule" id="PRU00228"/>
    </source>
</evidence>
<accession>A0A6A4NXS3</accession>
<dbReference type="InterPro" id="IPR041983">
    <property type="entry name" value="ADA2-like_ZZ"/>
</dbReference>
<dbReference type="CDD" id="cd02335">
    <property type="entry name" value="ZZ_ADA2"/>
    <property type="match status" value="1"/>
</dbReference>
<keyword evidence="2 4" id="KW-0863">Zinc-finger</keyword>
<evidence type="ECO:0000259" key="6">
    <source>
        <dbReference type="PROSITE" id="PS50135"/>
    </source>
</evidence>
<dbReference type="PANTHER" id="PTHR12374">
    <property type="entry name" value="TRANSCRIPTIONAL ADAPTOR 2 ADA2 -RELATED"/>
    <property type="match status" value="1"/>
</dbReference>
<protein>
    <submittedName>
        <fullName evidence="8">Putative transcription factor MYB/SANT family</fullName>
    </submittedName>
</protein>
<proteinExistence type="predicted"/>
<dbReference type="InterPro" id="IPR001005">
    <property type="entry name" value="SANT/Myb"/>
</dbReference>
<feature type="domain" description="ZZ-type" evidence="6">
    <location>
        <begin position="12"/>
        <end position="68"/>
    </location>
</feature>
<dbReference type="EMBL" id="WOCE01000020">
    <property type="protein sequence ID" value="KAE9591528.1"/>
    <property type="molecule type" value="Genomic_DNA"/>
</dbReference>
<dbReference type="GO" id="GO:0003713">
    <property type="term" value="F:transcription coactivator activity"/>
    <property type="evidence" value="ECO:0007669"/>
    <property type="project" value="TreeGrafter"/>
</dbReference>
<dbReference type="AlphaFoldDB" id="A0A6A4NXS3"/>
<organism evidence="8 9">
    <name type="scientific">Lupinus albus</name>
    <name type="common">White lupine</name>
    <name type="synonym">Lupinus termis</name>
    <dbReference type="NCBI Taxonomy" id="3870"/>
    <lineage>
        <taxon>Eukaryota</taxon>
        <taxon>Viridiplantae</taxon>
        <taxon>Streptophyta</taxon>
        <taxon>Embryophyta</taxon>
        <taxon>Tracheophyta</taxon>
        <taxon>Spermatophyta</taxon>
        <taxon>Magnoliopsida</taxon>
        <taxon>eudicotyledons</taxon>
        <taxon>Gunneridae</taxon>
        <taxon>Pentapetalae</taxon>
        <taxon>rosids</taxon>
        <taxon>fabids</taxon>
        <taxon>Fabales</taxon>
        <taxon>Fabaceae</taxon>
        <taxon>Papilionoideae</taxon>
        <taxon>50 kb inversion clade</taxon>
        <taxon>genistoids sensu lato</taxon>
        <taxon>core genistoids</taxon>
        <taxon>Genisteae</taxon>
        <taxon>Lupinus</taxon>
    </lineage>
</organism>
<keyword evidence="3" id="KW-0862">Zinc</keyword>
<dbReference type="PROSITE" id="PS01357">
    <property type="entry name" value="ZF_ZZ_1"/>
    <property type="match status" value="1"/>
</dbReference>
<dbReference type="Pfam" id="PF00249">
    <property type="entry name" value="Myb_DNA-binding"/>
    <property type="match status" value="1"/>
</dbReference>
<reference evidence="9" key="1">
    <citation type="journal article" date="2020" name="Nat. Commun.">
        <title>Genome sequence of the cluster root forming white lupin.</title>
        <authorList>
            <person name="Hufnagel B."/>
            <person name="Marques A."/>
            <person name="Soriano A."/>
            <person name="Marques L."/>
            <person name="Divol F."/>
            <person name="Doumas P."/>
            <person name="Sallet E."/>
            <person name="Mancinotti D."/>
            <person name="Carrere S."/>
            <person name="Marande W."/>
            <person name="Arribat S."/>
            <person name="Keller J."/>
            <person name="Huneau C."/>
            <person name="Blein T."/>
            <person name="Aime D."/>
            <person name="Laguerre M."/>
            <person name="Taylor J."/>
            <person name="Schubert V."/>
            <person name="Nelson M."/>
            <person name="Geu-Flores F."/>
            <person name="Crespi M."/>
            <person name="Gallardo-Guerrero K."/>
            <person name="Delaux P.-M."/>
            <person name="Salse J."/>
            <person name="Berges H."/>
            <person name="Guyot R."/>
            <person name="Gouzy J."/>
            <person name="Peret B."/>
        </authorList>
    </citation>
    <scope>NUCLEOTIDE SEQUENCE [LARGE SCALE GENOMIC DNA]</scope>
    <source>
        <strain evidence="9">cv. Amiga</strain>
    </source>
</reference>
<dbReference type="GO" id="GO:0005634">
    <property type="term" value="C:nucleus"/>
    <property type="evidence" value="ECO:0007669"/>
    <property type="project" value="TreeGrafter"/>
</dbReference>
<evidence type="ECO:0000313" key="9">
    <source>
        <dbReference type="Proteomes" id="UP000447434"/>
    </source>
</evidence>
<feature type="domain" description="SANT" evidence="7">
    <location>
        <begin position="70"/>
        <end position="115"/>
    </location>
</feature>
<gene>
    <name evidence="8" type="ORF">Lalb_Chr20g0119431</name>
</gene>
<evidence type="ECO:0000313" key="8">
    <source>
        <dbReference type="EMBL" id="KAE9591528.1"/>
    </source>
</evidence>
<dbReference type="SUPFAM" id="SSF46689">
    <property type="entry name" value="Homeodomain-like"/>
    <property type="match status" value="1"/>
</dbReference>
<dbReference type="GO" id="GO:0008270">
    <property type="term" value="F:zinc ion binding"/>
    <property type="evidence" value="ECO:0007669"/>
    <property type="project" value="UniProtKB-KW"/>
</dbReference>
<dbReference type="InterPro" id="IPR043145">
    <property type="entry name" value="Znf_ZZ_sf"/>
</dbReference>
<dbReference type="PANTHER" id="PTHR12374:SF81">
    <property type="entry name" value="TRANSCRIPTIONAL ADAPTER ADA2B"/>
    <property type="match status" value="1"/>
</dbReference>
<evidence type="ECO:0000256" key="2">
    <source>
        <dbReference type="ARBA" id="ARBA00022771"/>
    </source>
</evidence>
<evidence type="ECO:0000259" key="5">
    <source>
        <dbReference type="PROSITE" id="PS50090"/>
    </source>
</evidence>
<name>A0A6A4NXS3_LUPAL</name>
<dbReference type="PROSITE" id="PS51293">
    <property type="entry name" value="SANT"/>
    <property type="match status" value="1"/>
</dbReference>
<evidence type="ECO:0000256" key="1">
    <source>
        <dbReference type="ARBA" id="ARBA00022723"/>
    </source>
</evidence>
<feature type="domain" description="Myb-like" evidence="5">
    <location>
        <begin position="75"/>
        <end position="110"/>
    </location>
</feature>
<dbReference type="InterPro" id="IPR000433">
    <property type="entry name" value="Znf_ZZ"/>
</dbReference>
<dbReference type="OrthoDB" id="270417at2759"/>
<sequence>MNNILLKILCQGALHQCNYCHRNLKGETHIKCAICKDFDLCIECFSVGAELTPHKSNHPYRVMKQLSFPLLCPDWNLDDEILLLEGIEMHGLGKWTEVAENVGTKNKESCIEQTL</sequence>
<dbReference type="PROSITE" id="PS50090">
    <property type="entry name" value="MYB_LIKE"/>
    <property type="match status" value="1"/>
</dbReference>
<dbReference type="PROSITE" id="PS50135">
    <property type="entry name" value="ZF_ZZ_2"/>
    <property type="match status" value="1"/>
</dbReference>
<dbReference type="Pfam" id="PF25299">
    <property type="entry name" value="ZZ_ADA2"/>
    <property type="match status" value="1"/>
</dbReference>
<dbReference type="Gene3D" id="3.30.60.90">
    <property type="match status" value="1"/>
</dbReference>
<dbReference type="Gene3D" id="1.10.10.60">
    <property type="entry name" value="Homeodomain-like"/>
    <property type="match status" value="1"/>
</dbReference>
<comment type="caution">
    <text evidence="8">The sequence shown here is derived from an EMBL/GenBank/DDBJ whole genome shotgun (WGS) entry which is preliminary data.</text>
</comment>
<dbReference type="GO" id="GO:0006357">
    <property type="term" value="P:regulation of transcription by RNA polymerase II"/>
    <property type="evidence" value="ECO:0007669"/>
    <property type="project" value="TreeGrafter"/>
</dbReference>